<proteinExistence type="inferred from homology"/>
<dbReference type="Gene3D" id="3.40.190.10">
    <property type="entry name" value="Periplasmic binding protein-like II"/>
    <property type="match status" value="1"/>
</dbReference>
<name>A0A2G5K5F7_9RHOB</name>
<accession>A0A2G5K5F7</accession>
<dbReference type="GO" id="GO:1904680">
    <property type="term" value="F:peptide transmembrane transporter activity"/>
    <property type="evidence" value="ECO:0007669"/>
    <property type="project" value="TreeGrafter"/>
</dbReference>
<feature type="signal peptide" evidence="4">
    <location>
        <begin position="1"/>
        <end position="27"/>
    </location>
</feature>
<protein>
    <submittedName>
        <fullName evidence="6">ABC transporter substrate-binding protein</fullName>
    </submittedName>
</protein>
<comment type="subcellular location">
    <subcellularLocation>
        <location evidence="1">Periplasm</location>
    </subcellularLocation>
</comment>
<dbReference type="PANTHER" id="PTHR30290:SF64">
    <property type="entry name" value="ABC TRANSPORTER PERIPLASMIC BINDING PROTEIN"/>
    <property type="match status" value="1"/>
</dbReference>
<feature type="chain" id="PRO_5013653561" evidence="4">
    <location>
        <begin position="28"/>
        <end position="607"/>
    </location>
</feature>
<dbReference type="InterPro" id="IPR030678">
    <property type="entry name" value="Peptide/Ni-bd"/>
</dbReference>
<dbReference type="EMBL" id="MDGM01000012">
    <property type="protein sequence ID" value="PIB24756.1"/>
    <property type="molecule type" value="Genomic_DNA"/>
</dbReference>
<dbReference type="PIRSF" id="PIRSF002741">
    <property type="entry name" value="MppA"/>
    <property type="match status" value="1"/>
</dbReference>
<dbReference type="GO" id="GO:0015833">
    <property type="term" value="P:peptide transport"/>
    <property type="evidence" value="ECO:0007669"/>
    <property type="project" value="TreeGrafter"/>
</dbReference>
<evidence type="ECO:0000259" key="5">
    <source>
        <dbReference type="Pfam" id="PF00496"/>
    </source>
</evidence>
<dbReference type="InterPro" id="IPR000914">
    <property type="entry name" value="SBP_5_dom"/>
</dbReference>
<dbReference type="AlphaFoldDB" id="A0A2G5K5F7"/>
<feature type="domain" description="Solute-binding protein family 5" evidence="5">
    <location>
        <begin position="104"/>
        <end position="496"/>
    </location>
</feature>
<dbReference type="CDD" id="cd08497">
    <property type="entry name" value="MbnE-like"/>
    <property type="match status" value="1"/>
</dbReference>
<evidence type="ECO:0000313" key="6">
    <source>
        <dbReference type="EMBL" id="PIB24756.1"/>
    </source>
</evidence>
<sequence length="607" mass="68129">MTRRTINNKRLALVTTAALLFGGMALAEPKHGIAMYGDPALPPDFVSLPYANPDAPQGGRIVFGDKGGFDSLNPYILKGRAPWGVRAHVVESLLGRSYDEPFTLYGLLAESVETGPNREWVEFTLNKNAKFSDGSPVTVEDVIWSFETMGTIGHPRYQGSWQKVEKVEQTGEHSVRFTFNVVDFEAPLILGLRPILKKADWEGRAFDESSLDTFHGSGPYVIDKFEANRFISFKRNPDYWGNDLAFNKGQHNADELRYEFYQDGDVIFEAFKSGAASWYREGNAGRWETRYDFPAVTSGDVVKSTIPHARPSGSKGFVMNTRRDIFKDWRVRDALIHAFNFEFINQTTNGGVEPRSTSYFSNSVLGMDHGGASGKVLELLEPFKDDLVPGTIDGYSLPVAQGGERNRKNLRVAQQQLEAAGWTIQDGVLKNAAGDPFTFDILLKNGGTVGGIQTEGIVNIYLDALKRLGISATISSIDDAQYNERRNAYDYDMIYNFYYLSLSPGNEQKLYWGRDGVTEQGTRNFMGMDSAAAEAMIESFLTAENQDDFVAGVKALDRILTAGRYMIPLWYSKESRIAHKKELKYPERLPMYGDWQGFLPEVWWVEE</sequence>
<evidence type="ECO:0000256" key="3">
    <source>
        <dbReference type="ARBA" id="ARBA00022729"/>
    </source>
</evidence>
<comment type="caution">
    <text evidence="6">The sequence shown here is derived from an EMBL/GenBank/DDBJ whole genome shotgun (WGS) entry which is preliminary data.</text>
</comment>
<comment type="similarity">
    <text evidence="2">Belongs to the bacterial solute-binding protein 5 family.</text>
</comment>
<organism evidence="6 7">
    <name type="scientific">Paramylibacter kogurei</name>
    <dbReference type="NCBI Taxonomy" id="1889778"/>
    <lineage>
        <taxon>Bacteria</taxon>
        <taxon>Pseudomonadati</taxon>
        <taxon>Pseudomonadota</taxon>
        <taxon>Alphaproteobacteria</taxon>
        <taxon>Rhodobacterales</taxon>
        <taxon>Paracoccaceae</taxon>
        <taxon>Paramylibacter</taxon>
    </lineage>
</organism>
<keyword evidence="3 4" id="KW-0732">Signal</keyword>
<keyword evidence="7" id="KW-1185">Reference proteome</keyword>
<evidence type="ECO:0000313" key="7">
    <source>
        <dbReference type="Proteomes" id="UP000231516"/>
    </source>
</evidence>
<gene>
    <name evidence="6" type="ORF">BFP76_06150</name>
</gene>
<evidence type="ECO:0000256" key="4">
    <source>
        <dbReference type="SAM" id="SignalP"/>
    </source>
</evidence>
<dbReference type="InterPro" id="IPR039424">
    <property type="entry name" value="SBP_5"/>
</dbReference>
<dbReference type="GO" id="GO:0043190">
    <property type="term" value="C:ATP-binding cassette (ABC) transporter complex"/>
    <property type="evidence" value="ECO:0007669"/>
    <property type="project" value="InterPro"/>
</dbReference>
<dbReference type="SUPFAM" id="SSF53850">
    <property type="entry name" value="Periplasmic binding protein-like II"/>
    <property type="match status" value="1"/>
</dbReference>
<dbReference type="Gene3D" id="3.10.105.10">
    <property type="entry name" value="Dipeptide-binding Protein, Domain 3"/>
    <property type="match status" value="1"/>
</dbReference>
<dbReference type="PANTHER" id="PTHR30290">
    <property type="entry name" value="PERIPLASMIC BINDING COMPONENT OF ABC TRANSPORTER"/>
    <property type="match status" value="1"/>
</dbReference>
<reference evidence="6 7" key="1">
    <citation type="submission" date="2016-08" db="EMBL/GenBank/DDBJ databases">
        <title>Draft genome of Amylibacter sp. strain 4G11.</title>
        <authorList>
            <person name="Wong S.-K."/>
            <person name="Hamasaki K."/>
            <person name="Yoshizawa S."/>
        </authorList>
    </citation>
    <scope>NUCLEOTIDE SEQUENCE [LARGE SCALE GENOMIC DNA]</scope>
    <source>
        <strain evidence="6 7">4G11</strain>
    </source>
</reference>
<evidence type="ECO:0000256" key="2">
    <source>
        <dbReference type="ARBA" id="ARBA00005695"/>
    </source>
</evidence>
<dbReference type="Pfam" id="PF00496">
    <property type="entry name" value="SBP_bac_5"/>
    <property type="match status" value="1"/>
</dbReference>
<dbReference type="Proteomes" id="UP000231516">
    <property type="component" value="Unassembled WGS sequence"/>
</dbReference>
<dbReference type="GO" id="GO:0042884">
    <property type="term" value="P:microcin transport"/>
    <property type="evidence" value="ECO:0007669"/>
    <property type="project" value="TreeGrafter"/>
</dbReference>
<dbReference type="GO" id="GO:0030288">
    <property type="term" value="C:outer membrane-bounded periplasmic space"/>
    <property type="evidence" value="ECO:0007669"/>
    <property type="project" value="TreeGrafter"/>
</dbReference>
<dbReference type="RefSeq" id="WP_420818668.1">
    <property type="nucleotide sequence ID" value="NZ_MDGM01000012.1"/>
</dbReference>
<evidence type="ECO:0000256" key="1">
    <source>
        <dbReference type="ARBA" id="ARBA00004418"/>
    </source>
</evidence>